<dbReference type="InterPro" id="IPR041685">
    <property type="entry name" value="AAA_GajA/Old/RecF-like"/>
</dbReference>
<evidence type="ECO:0000313" key="2">
    <source>
        <dbReference type="EMBL" id="MPM23145.1"/>
    </source>
</evidence>
<proteinExistence type="predicted"/>
<dbReference type="PANTHER" id="PTHR43581">
    <property type="entry name" value="ATP/GTP PHOSPHATASE"/>
    <property type="match status" value="1"/>
</dbReference>
<sequence>MIDNSIKFKGYKSFVNEFAEINPIKKINVFIGRNNCGKSSCLDIIENLINPEIFKFNTSSNNELDIELSCTLTDQMIGKVFSKDWHGGDIPGRNHYEFGENYIGKTMWFSLSTRIKSDYSKKLDFKYNYLSDPVQFNTKFEKHWKEFEESNEINKFSNTIFRRINAERNIVPEQEQDDVDIDFFGSGASNLVRKILNNSNYDEKLIEITLLEELNKIIYPDSQFTGIRTQQITENGLILWEIFLQEGKSRYALSKMGSGLKTIILVLLNLLIIPKIEKYNRGKIIFAFEELENNLHPALQRRLFDYLYDFSQKTNLPIFLTTHSHVAINAFSDKDEAQIYHVIKENSVSTLNRIDDYMTKATLLDDLDVRASDLLQSNGIIWVEGPSDRVYIKHWLNIFCEHSLIEGRDYQFLYYGGRLLAHYTLDAERQNLINILLTNRNSIIVIDSDKKSRGAKINDTKNRIEEEFKKYKCFCWITKGKEIENYIPIDAIEKTHGKKIKNALGQYELFPDYIHSLEPTFTNNKVAYANKVCKNITVENSELIYDLKDKITTIYNTIKLWNRI</sequence>
<reference evidence="2" key="1">
    <citation type="submission" date="2019-08" db="EMBL/GenBank/DDBJ databases">
        <authorList>
            <person name="Kucharzyk K."/>
            <person name="Murdoch R.W."/>
            <person name="Higgins S."/>
            <person name="Loffler F."/>
        </authorList>
    </citation>
    <scope>NUCLEOTIDE SEQUENCE</scope>
</reference>
<dbReference type="Pfam" id="PF13175">
    <property type="entry name" value="AAA_15"/>
    <property type="match status" value="1"/>
</dbReference>
<dbReference type="Gene3D" id="3.40.50.300">
    <property type="entry name" value="P-loop containing nucleotide triphosphate hydrolases"/>
    <property type="match status" value="1"/>
</dbReference>
<dbReference type="EMBL" id="VSSQ01003964">
    <property type="protein sequence ID" value="MPM23145.1"/>
    <property type="molecule type" value="Genomic_DNA"/>
</dbReference>
<evidence type="ECO:0000259" key="1">
    <source>
        <dbReference type="Pfam" id="PF13175"/>
    </source>
</evidence>
<accession>A0A644Y3K7</accession>
<gene>
    <name evidence="2" type="ORF">SDC9_69609</name>
</gene>
<name>A0A644Y3K7_9ZZZZ</name>
<feature type="domain" description="Endonuclease GajA/Old nuclease/RecF-like AAA" evidence="1">
    <location>
        <begin position="4"/>
        <end position="325"/>
    </location>
</feature>
<comment type="caution">
    <text evidence="2">The sequence shown here is derived from an EMBL/GenBank/DDBJ whole genome shotgun (WGS) entry which is preliminary data.</text>
</comment>
<dbReference type="SUPFAM" id="SSF52540">
    <property type="entry name" value="P-loop containing nucleoside triphosphate hydrolases"/>
    <property type="match status" value="1"/>
</dbReference>
<dbReference type="InterPro" id="IPR051396">
    <property type="entry name" value="Bact_Antivir_Def_Nuclease"/>
</dbReference>
<dbReference type="AlphaFoldDB" id="A0A644Y3K7"/>
<dbReference type="PANTHER" id="PTHR43581:SF4">
    <property type="entry name" value="ATP_GTP PHOSPHATASE"/>
    <property type="match status" value="1"/>
</dbReference>
<protein>
    <recommendedName>
        <fullName evidence="1">Endonuclease GajA/Old nuclease/RecF-like AAA domain-containing protein</fullName>
    </recommendedName>
</protein>
<organism evidence="2">
    <name type="scientific">bioreactor metagenome</name>
    <dbReference type="NCBI Taxonomy" id="1076179"/>
    <lineage>
        <taxon>unclassified sequences</taxon>
        <taxon>metagenomes</taxon>
        <taxon>ecological metagenomes</taxon>
    </lineage>
</organism>
<dbReference type="InterPro" id="IPR027417">
    <property type="entry name" value="P-loop_NTPase"/>
</dbReference>